<keyword evidence="2" id="KW-1185">Reference proteome</keyword>
<dbReference type="Proteomes" id="UP000029221">
    <property type="component" value="Unassembled WGS sequence"/>
</dbReference>
<evidence type="ECO:0000313" key="2">
    <source>
        <dbReference type="Proteomes" id="UP000029221"/>
    </source>
</evidence>
<dbReference type="STRING" id="319236.BST91_11210"/>
<evidence type="ECO:0008006" key="3">
    <source>
        <dbReference type="Google" id="ProtNLM"/>
    </source>
</evidence>
<dbReference type="eggNOG" id="COG0322">
    <property type="taxonomic scope" value="Bacteria"/>
</dbReference>
<dbReference type="AlphaFoldDB" id="A0A090PYR5"/>
<organism evidence="1 2">
    <name type="scientific">Nonlabens tegetincola</name>
    <dbReference type="NCBI Taxonomy" id="323273"/>
    <lineage>
        <taxon>Bacteria</taxon>
        <taxon>Pseudomonadati</taxon>
        <taxon>Bacteroidota</taxon>
        <taxon>Flavobacteriia</taxon>
        <taxon>Flavobacteriales</taxon>
        <taxon>Flavobacteriaceae</taxon>
        <taxon>Nonlabens</taxon>
    </lineage>
</organism>
<gene>
    <name evidence="1" type="ORF">JCM19294_2707</name>
</gene>
<name>A0A090PYR5_9FLAO</name>
<reference evidence="1" key="1">
    <citation type="journal article" date="2014" name="Genome Announc.">
        <title>Draft Genome Sequences of Marine Flavobacterium Nonlabens Strains NR17, NR24, NR27, NR32, NR33, and Ara13.</title>
        <authorList>
            <person name="Nakanishi M."/>
            <person name="Meirelles P."/>
            <person name="Suzuki R."/>
            <person name="Takatani N."/>
            <person name="Mino S."/>
            <person name="Suda W."/>
            <person name="Oshima K."/>
            <person name="Hattori M."/>
            <person name="Ohkuma M."/>
            <person name="Hosokawa M."/>
            <person name="Miyashita K."/>
            <person name="Thompson F.L."/>
            <person name="Niwa A."/>
            <person name="Sawabe T."/>
            <person name="Sawabe T."/>
        </authorList>
    </citation>
    <scope>NUCLEOTIDE SEQUENCE [LARGE SCALE GENOMIC DNA]</scope>
    <source>
        <strain evidence="1">JCM 19294</strain>
    </source>
</reference>
<dbReference type="EMBL" id="BBML01000001">
    <property type="protein sequence ID" value="GAK95925.1"/>
    <property type="molecule type" value="Genomic_DNA"/>
</dbReference>
<accession>A0A090PYR5</accession>
<protein>
    <recommendedName>
        <fullName evidence="3">DUF4837 domain-containing protein</fullName>
    </recommendedName>
</protein>
<proteinExistence type="predicted"/>
<evidence type="ECO:0000313" key="1">
    <source>
        <dbReference type="EMBL" id="GAK95925.1"/>
    </source>
</evidence>
<dbReference type="RefSeq" id="WP_042276752.1">
    <property type="nucleotide sequence ID" value="NZ_BBML01000001.1"/>
</dbReference>
<comment type="caution">
    <text evidence="1">The sequence shown here is derived from an EMBL/GenBank/DDBJ whole genome shotgun (WGS) entry which is preliminary data.</text>
</comment>
<dbReference type="InterPro" id="IPR032286">
    <property type="entry name" value="DUF4837"/>
</dbReference>
<sequence length="326" mass="36722">MKKFIFTICTAFLLLSCDDQPVTVQDSMGQLNKIMVVIENEDWDGQVGDTIRNVLAQSVVGIVRDEPLFTLNHVKPRSFKGAIQKSRNFLQIKKSDSVKVSVKENPYANPQLGIIVSGPNPDAVAQAVYDNQNDIIKLFTKSEVSYKKGLMDKVALNVDRIKKRFGIDLTVPRAYRYAAVNDPDFVWLRRNIPEGTMDLMIYEVDRSLITRDSNTVSQIIKVRDSIGGLKIPVDEGGVFQTEPIFTPSLFESEVAGAFAFETRGTWEVKNMFMAGPFINYAVYNKERDNWLILEGYVSAPNADKRNYLFEIEAILRSASFVAAPNE</sequence>
<dbReference type="Pfam" id="PF16125">
    <property type="entry name" value="DUF4837"/>
    <property type="match status" value="1"/>
</dbReference>
<dbReference type="PROSITE" id="PS51257">
    <property type="entry name" value="PROKAR_LIPOPROTEIN"/>
    <property type="match status" value="1"/>
</dbReference>